<dbReference type="Proteomes" id="UP000238327">
    <property type="component" value="Chromosome"/>
</dbReference>
<dbReference type="AlphaFoldDB" id="A0A2R3QX20"/>
<sequence>MSTTCTARRSIARLNLCLLACSLVALSACGTKPAAPICPRPPIPAELLRKAPKPEPLSSSIQASASARSSPTISATPSSAATLPRSWMP</sequence>
<gene>
    <name evidence="3" type="ORF">C7A17_13030</name>
</gene>
<feature type="region of interest" description="Disordered" evidence="1">
    <location>
        <begin position="48"/>
        <end position="89"/>
    </location>
</feature>
<organism evidence="3 4">
    <name type="scientific">Ectopseudomonas mendocina</name>
    <name type="common">Pseudomonas mendocina</name>
    <dbReference type="NCBI Taxonomy" id="300"/>
    <lineage>
        <taxon>Bacteria</taxon>
        <taxon>Pseudomonadati</taxon>
        <taxon>Pseudomonadota</taxon>
        <taxon>Gammaproteobacteria</taxon>
        <taxon>Pseudomonadales</taxon>
        <taxon>Pseudomonadaceae</taxon>
        <taxon>Ectopseudomonas</taxon>
    </lineage>
</organism>
<feature type="signal peptide" evidence="2">
    <location>
        <begin position="1"/>
        <end position="27"/>
    </location>
</feature>
<feature type="compositionally biased region" description="Low complexity" evidence="1">
    <location>
        <begin position="58"/>
        <end position="89"/>
    </location>
</feature>
<evidence type="ECO:0000256" key="2">
    <source>
        <dbReference type="SAM" id="SignalP"/>
    </source>
</evidence>
<name>A0A2R3QX20_ECTME</name>
<accession>A0A2R3QX20</accession>
<evidence type="ECO:0000313" key="3">
    <source>
        <dbReference type="EMBL" id="AVO56284.1"/>
    </source>
</evidence>
<reference evidence="3 4" key="1">
    <citation type="submission" date="2018-03" db="EMBL/GenBank/DDBJ databases">
        <title>Complete genome sequence and methylome analysis of Pseudomonas mendocina NEB 698.</title>
        <authorList>
            <person name="Morgan R.D."/>
        </authorList>
    </citation>
    <scope>NUCLEOTIDE SEQUENCE [LARGE SCALE GENOMIC DNA]</scope>
    <source>
        <strain evidence="3 4">NEB698</strain>
    </source>
</reference>
<protein>
    <recommendedName>
        <fullName evidence="5">Lipoprotein</fullName>
    </recommendedName>
</protein>
<keyword evidence="2" id="KW-0732">Signal</keyword>
<feature type="chain" id="PRO_5015316409" description="Lipoprotein" evidence="2">
    <location>
        <begin position="28"/>
        <end position="89"/>
    </location>
</feature>
<evidence type="ECO:0000256" key="1">
    <source>
        <dbReference type="SAM" id="MobiDB-lite"/>
    </source>
</evidence>
<evidence type="ECO:0008006" key="5">
    <source>
        <dbReference type="Google" id="ProtNLM"/>
    </source>
</evidence>
<evidence type="ECO:0000313" key="4">
    <source>
        <dbReference type="Proteomes" id="UP000238327"/>
    </source>
</evidence>
<proteinExistence type="predicted"/>
<dbReference type="EMBL" id="CP027657">
    <property type="protein sequence ID" value="AVO56284.1"/>
    <property type="molecule type" value="Genomic_DNA"/>
</dbReference>